<keyword evidence="3" id="KW-1185">Reference proteome</keyword>
<accession>E1ZK23</accession>
<dbReference type="AlphaFoldDB" id="E1ZK23"/>
<dbReference type="PANTHER" id="PTHR35551:SF1">
    <property type="entry name" value="ACCLIMATION OF PHOTOSYNTHESIS TO ENVIRONMENT"/>
    <property type="match status" value="1"/>
</dbReference>
<protein>
    <submittedName>
        <fullName evidence="2">Uncharacterized protein</fullName>
    </submittedName>
</protein>
<keyword evidence="1" id="KW-1133">Transmembrane helix</keyword>
<evidence type="ECO:0000313" key="2">
    <source>
        <dbReference type="EMBL" id="EFN53728.1"/>
    </source>
</evidence>
<dbReference type="GeneID" id="17353060"/>
<gene>
    <name evidence="2" type="ORF">CHLNCDRAFT_136298</name>
</gene>
<keyword evidence="1" id="KW-0472">Membrane</keyword>
<reference evidence="2 3" key="1">
    <citation type="journal article" date="2010" name="Plant Cell">
        <title>The Chlorella variabilis NC64A genome reveals adaptation to photosymbiosis, coevolution with viruses, and cryptic sex.</title>
        <authorList>
            <person name="Blanc G."/>
            <person name="Duncan G."/>
            <person name="Agarkova I."/>
            <person name="Borodovsky M."/>
            <person name="Gurnon J."/>
            <person name="Kuo A."/>
            <person name="Lindquist E."/>
            <person name="Lucas S."/>
            <person name="Pangilinan J."/>
            <person name="Polle J."/>
            <person name="Salamov A."/>
            <person name="Terry A."/>
            <person name="Yamada T."/>
            <person name="Dunigan D.D."/>
            <person name="Grigoriev I.V."/>
            <person name="Claverie J.M."/>
            <person name="Van Etten J.L."/>
        </authorList>
    </citation>
    <scope>NUCLEOTIDE SEQUENCE [LARGE SCALE GENOMIC DNA]</scope>
    <source>
        <strain evidence="2 3">NC64A</strain>
    </source>
</reference>
<name>E1ZK23_CHLVA</name>
<dbReference type="KEGG" id="cvr:CHLNCDRAFT_136298"/>
<keyword evidence="1" id="KW-0812">Transmembrane</keyword>
<dbReference type="Proteomes" id="UP000008141">
    <property type="component" value="Unassembled WGS sequence"/>
</dbReference>
<dbReference type="EMBL" id="GL433850">
    <property type="protein sequence ID" value="EFN53728.1"/>
    <property type="molecule type" value="Genomic_DNA"/>
</dbReference>
<dbReference type="PANTHER" id="PTHR35551">
    <property type="match status" value="1"/>
</dbReference>
<dbReference type="InterPro" id="IPR021275">
    <property type="entry name" value="DUF2854"/>
</dbReference>
<organism evidence="3">
    <name type="scientific">Chlorella variabilis</name>
    <name type="common">Green alga</name>
    <dbReference type="NCBI Taxonomy" id="554065"/>
    <lineage>
        <taxon>Eukaryota</taxon>
        <taxon>Viridiplantae</taxon>
        <taxon>Chlorophyta</taxon>
        <taxon>core chlorophytes</taxon>
        <taxon>Trebouxiophyceae</taxon>
        <taxon>Chlorellales</taxon>
        <taxon>Chlorellaceae</taxon>
        <taxon>Chlorella clade</taxon>
        <taxon>Chlorella</taxon>
    </lineage>
</organism>
<proteinExistence type="predicted"/>
<evidence type="ECO:0000313" key="3">
    <source>
        <dbReference type="Proteomes" id="UP000008141"/>
    </source>
</evidence>
<sequence>MSRAALLQPSPNLLAQTRQWVAVQPFTAATAPRLGGPRLAAARRRQRGGVASRAQAGSNYVEEKSFRIEQVSFGSILSPIGLSLMVYGFGAFFNLLPGGDLSSLMLIYGFPITAKLQALERSVQRSG</sequence>
<dbReference type="STRING" id="554065.E1ZK23"/>
<feature type="transmembrane region" description="Helical" evidence="1">
    <location>
        <begin position="73"/>
        <end position="96"/>
    </location>
</feature>
<evidence type="ECO:0000256" key="1">
    <source>
        <dbReference type="SAM" id="Phobius"/>
    </source>
</evidence>
<dbReference type="RefSeq" id="XP_005845830.1">
    <property type="nucleotide sequence ID" value="XM_005845768.1"/>
</dbReference>
<dbReference type="OrthoDB" id="1882189at2759"/>
<dbReference type="InParanoid" id="E1ZK23"/>